<dbReference type="PANTHER" id="PTHR43459:SF1">
    <property type="entry name" value="EG:BACN32G11.4 PROTEIN"/>
    <property type="match status" value="1"/>
</dbReference>
<dbReference type="Proteomes" id="UP001220395">
    <property type="component" value="Chromosome"/>
</dbReference>
<keyword evidence="3" id="KW-1185">Reference proteome</keyword>
<evidence type="ECO:0000313" key="2">
    <source>
        <dbReference type="EMBL" id="WCT72170.1"/>
    </source>
</evidence>
<name>A0ABY7TG82_9SPHN</name>
<dbReference type="InterPro" id="IPR029045">
    <property type="entry name" value="ClpP/crotonase-like_dom_sf"/>
</dbReference>
<evidence type="ECO:0000313" key="3">
    <source>
        <dbReference type="Proteomes" id="UP001220395"/>
    </source>
</evidence>
<dbReference type="Gene3D" id="3.90.226.10">
    <property type="entry name" value="2-enoyl-CoA Hydratase, Chain A, domain 1"/>
    <property type="match status" value="1"/>
</dbReference>
<dbReference type="Gene3D" id="1.10.12.10">
    <property type="entry name" value="Lyase 2-enoyl-coa Hydratase, Chain A, domain 2"/>
    <property type="match status" value="1"/>
</dbReference>
<evidence type="ECO:0000256" key="1">
    <source>
        <dbReference type="ARBA" id="ARBA00005254"/>
    </source>
</evidence>
<dbReference type="EMBL" id="CP117411">
    <property type="protein sequence ID" value="WCT72170.1"/>
    <property type="molecule type" value="Genomic_DNA"/>
</dbReference>
<reference evidence="2 3" key="1">
    <citation type="submission" date="2023-02" db="EMBL/GenBank/DDBJ databases">
        <title>Genome sequence of Sphingomonas naphthae.</title>
        <authorList>
            <person name="Kim S."/>
            <person name="Heo J."/>
            <person name="Kwon S.-W."/>
        </authorList>
    </citation>
    <scope>NUCLEOTIDE SEQUENCE [LARGE SCALE GENOMIC DNA]</scope>
    <source>
        <strain evidence="2 3">KACC 18716</strain>
    </source>
</reference>
<dbReference type="CDD" id="cd06558">
    <property type="entry name" value="crotonase-like"/>
    <property type="match status" value="1"/>
</dbReference>
<proteinExistence type="inferred from homology"/>
<dbReference type="PANTHER" id="PTHR43459">
    <property type="entry name" value="ENOYL-COA HYDRATASE"/>
    <property type="match status" value="1"/>
</dbReference>
<sequence length="254" mass="26268">MIGYSEESGVATIRIDRPDARNALTAAMRHDLVDAFAAAQAARGVRSVILTGSGGHFCAGGDIAEMGGAPADGLIRVRRSHALIRAISSIDKPVVAAVRGSCIGIGWSLALACDLVIAAADARFRFGFQALGLAPDGAASMLLVRQVGLMRAKELIYTGRFVSGSEAAALGLALEAIDTDRVDARALEFAASLASAPTLAVGMAKRQLDLASGQTLEAALALEAAMQPLMQQTADFAEGVAAMREKRAARFTGE</sequence>
<accession>A0ABY7TG82</accession>
<dbReference type="Pfam" id="PF00378">
    <property type="entry name" value="ECH_1"/>
    <property type="match status" value="1"/>
</dbReference>
<gene>
    <name evidence="2" type="ORF">PQ455_11005</name>
</gene>
<dbReference type="InterPro" id="IPR014748">
    <property type="entry name" value="Enoyl-CoA_hydra_C"/>
</dbReference>
<organism evidence="2 3">
    <name type="scientific">Sphingomonas naphthae</name>
    <dbReference type="NCBI Taxonomy" id="1813468"/>
    <lineage>
        <taxon>Bacteria</taxon>
        <taxon>Pseudomonadati</taxon>
        <taxon>Pseudomonadota</taxon>
        <taxon>Alphaproteobacteria</taxon>
        <taxon>Sphingomonadales</taxon>
        <taxon>Sphingomonadaceae</taxon>
        <taxon>Sphingomonas</taxon>
    </lineage>
</organism>
<protein>
    <submittedName>
        <fullName evidence="2">Enoyl-CoA hydratase-related protein</fullName>
    </submittedName>
</protein>
<dbReference type="SUPFAM" id="SSF52096">
    <property type="entry name" value="ClpP/crotonase"/>
    <property type="match status" value="1"/>
</dbReference>
<dbReference type="RefSeq" id="WP_273686124.1">
    <property type="nucleotide sequence ID" value="NZ_CP117411.1"/>
</dbReference>
<comment type="similarity">
    <text evidence="1">Belongs to the enoyl-CoA hydratase/isomerase family.</text>
</comment>
<dbReference type="InterPro" id="IPR001753">
    <property type="entry name" value="Enoyl-CoA_hydra/iso"/>
</dbReference>